<reference evidence="2 3" key="1">
    <citation type="submission" date="2019-04" db="EMBL/GenBank/DDBJ databases">
        <title>High contiguity whole genome sequence and gene annotation resource for two Venturia nashicola isolates.</title>
        <authorList>
            <person name="Prokchorchik M."/>
            <person name="Won K."/>
            <person name="Lee Y."/>
            <person name="Choi E.D."/>
            <person name="Segonzac C."/>
            <person name="Sohn K.H."/>
        </authorList>
    </citation>
    <scope>NUCLEOTIDE SEQUENCE [LARGE SCALE GENOMIC DNA]</scope>
    <source>
        <strain evidence="2 3">PRI2</strain>
    </source>
</reference>
<evidence type="ECO:0000256" key="1">
    <source>
        <dbReference type="SAM" id="MobiDB-lite"/>
    </source>
</evidence>
<gene>
    <name evidence="2" type="ORF">E6O75_ATG05789</name>
</gene>
<evidence type="ECO:0000313" key="2">
    <source>
        <dbReference type="EMBL" id="TID21024.1"/>
    </source>
</evidence>
<dbReference type="Proteomes" id="UP000298493">
    <property type="component" value="Unassembled WGS sequence"/>
</dbReference>
<feature type="region of interest" description="Disordered" evidence="1">
    <location>
        <begin position="1"/>
        <end position="23"/>
    </location>
</feature>
<dbReference type="EMBL" id="SNSC02000010">
    <property type="protein sequence ID" value="TID21024.1"/>
    <property type="molecule type" value="Genomic_DNA"/>
</dbReference>
<accession>A0A4Z1PHA9</accession>
<proteinExistence type="predicted"/>
<protein>
    <submittedName>
        <fullName evidence="2">Uncharacterized protein</fullName>
    </submittedName>
</protein>
<organism evidence="2 3">
    <name type="scientific">Venturia nashicola</name>
    <dbReference type="NCBI Taxonomy" id="86259"/>
    <lineage>
        <taxon>Eukaryota</taxon>
        <taxon>Fungi</taxon>
        <taxon>Dikarya</taxon>
        <taxon>Ascomycota</taxon>
        <taxon>Pezizomycotina</taxon>
        <taxon>Dothideomycetes</taxon>
        <taxon>Pleosporomycetidae</taxon>
        <taxon>Venturiales</taxon>
        <taxon>Venturiaceae</taxon>
        <taxon>Venturia</taxon>
    </lineage>
</organism>
<sequence>MLDATERAPAKRESFERTMSQQRTHDFTPTWNIHVEDDDAYRSAKGYHSYAEHMFWNVTKREDKSFGKDFTGR</sequence>
<keyword evidence="3" id="KW-1185">Reference proteome</keyword>
<evidence type="ECO:0000313" key="3">
    <source>
        <dbReference type="Proteomes" id="UP000298493"/>
    </source>
</evidence>
<dbReference type="AlphaFoldDB" id="A0A4Z1PHA9"/>
<feature type="compositionally biased region" description="Basic and acidic residues" evidence="1">
    <location>
        <begin position="1"/>
        <end position="16"/>
    </location>
</feature>
<name>A0A4Z1PHA9_9PEZI</name>
<comment type="caution">
    <text evidence="2">The sequence shown here is derived from an EMBL/GenBank/DDBJ whole genome shotgun (WGS) entry which is preliminary data.</text>
</comment>